<protein>
    <recommendedName>
        <fullName evidence="15">Cytochrome P450</fullName>
    </recommendedName>
</protein>
<keyword evidence="3 11" id="KW-0349">Heme</keyword>
<evidence type="ECO:0000256" key="5">
    <source>
        <dbReference type="ARBA" id="ARBA00022723"/>
    </source>
</evidence>
<dbReference type="GO" id="GO:0020037">
    <property type="term" value="F:heme binding"/>
    <property type="evidence" value="ECO:0007669"/>
    <property type="project" value="InterPro"/>
</dbReference>
<name>A0AAD4IY17_PERFH</name>
<evidence type="ECO:0000256" key="4">
    <source>
        <dbReference type="ARBA" id="ARBA00022692"/>
    </source>
</evidence>
<evidence type="ECO:0000256" key="8">
    <source>
        <dbReference type="ARBA" id="ARBA00023004"/>
    </source>
</evidence>
<keyword evidence="4" id="KW-0812">Transmembrane</keyword>
<reference evidence="13 14" key="1">
    <citation type="journal article" date="2021" name="Nat. Commun.">
        <title>Incipient diploidization of the medicinal plant Perilla within 10,000 years.</title>
        <authorList>
            <person name="Zhang Y."/>
            <person name="Shen Q."/>
            <person name="Leng L."/>
            <person name="Zhang D."/>
            <person name="Chen S."/>
            <person name="Shi Y."/>
            <person name="Ning Z."/>
            <person name="Chen S."/>
        </authorList>
    </citation>
    <scope>NUCLEOTIDE SEQUENCE [LARGE SCALE GENOMIC DNA]</scope>
    <source>
        <strain evidence="14">cv. PC099</strain>
    </source>
</reference>
<feature type="binding site" description="axial binding residue" evidence="11">
    <location>
        <position position="459"/>
    </location>
    <ligand>
        <name>heme</name>
        <dbReference type="ChEBI" id="CHEBI:30413"/>
    </ligand>
    <ligandPart>
        <name>Fe</name>
        <dbReference type="ChEBI" id="CHEBI:18248"/>
    </ligandPart>
</feature>
<dbReference type="Gene3D" id="1.10.630.10">
    <property type="entry name" value="Cytochrome P450"/>
    <property type="match status" value="1"/>
</dbReference>
<dbReference type="SUPFAM" id="SSF48264">
    <property type="entry name" value="Cytochrome P450"/>
    <property type="match status" value="1"/>
</dbReference>
<evidence type="ECO:0000313" key="14">
    <source>
        <dbReference type="Proteomes" id="UP001190926"/>
    </source>
</evidence>
<evidence type="ECO:0000256" key="12">
    <source>
        <dbReference type="RuleBase" id="RU000461"/>
    </source>
</evidence>
<comment type="subcellular location">
    <subcellularLocation>
        <location evidence="1">Membrane</location>
        <topology evidence="1">Single-pass membrane protein</topology>
    </subcellularLocation>
</comment>
<dbReference type="InterPro" id="IPR001128">
    <property type="entry name" value="Cyt_P450"/>
</dbReference>
<dbReference type="InterPro" id="IPR002401">
    <property type="entry name" value="Cyt_P450_E_grp-I"/>
</dbReference>
<evidence type="ECO:0000256" key="1">
    <source>
        <dbReference type="ARBA" id="ARBA00004167"/>
    </source>
</evidence>
<keyword evidence="7 12" id="KW-0560">Oxidoreductase</keyword>
<keyword evidence="5 11" id="KW-0479">Metal-binding</keyword>
<gene>
    <name evidence="13" type="ORF">C2S53_011301</name>
</gene>
<keyword evidence="6" id="KW-1133">Transmembrane helix</keyword>
<evidence type="ECO:0008006" key="15">
    <source>
        <dbReference type="Google" id="ProtNLM"/>
    </source>
</evidence>
<accession>A0AAD4IY17</accession>
<evidence type="ECO:0000256" key="7">
    <source>
        <dbReference type="ARBA" id="ARBA00023002"/>
    </source>
</evidence>
<dbReference type="Proteomes" id="UP001190926">
    <property type="component" value="Unassembled WGS sequence"/>
</dbReference>
<dbReference type="InterPro" id="IPR036396">
    <property type="entry name" value="Cyt_P450_sf"/>
</dbReference>
<evidence type="ECO:0000256" key="11">
    <source>
        <dbReference type="PIRSR" id="PIRSR602401-1"/>
    </source>
</evidence>
<keyword evidence="9 12" id="KW-0503">Monooxygenase</keyword>
<keyword evidence="14" id="KW-1185">Reference proteome</keyword>
<evidence type="ECO:0000256" key="10">
    <source>
        <dbReference type="ARBA" id="ARBA00023136"/>
    </source>
</evidence>
<dbReference type="PRINTS" id="PR00463">
    <property type="entry name" value="EP450I"/>
</dbReference>
<evidence type="ECO:0000256" key="9">
    <source>
        <dbReference type="ARBA" id="ARBA00023033"/>
    </source>
</evidence>
<evidence type="ECO:0000256" key="6">
    <source>
        <dbReference type="ARBA" id="ARBA00022989"/>
    </source>
</evidence>
<proteinExistence type="inferred from homology"/>
<dbReference type="PROSITE" id="PS00086">
    <property type="entry name" value="CYTOCHROME_P450"/>
    <property type="match status" value="1"/>
</dbReference>
<organism evidence="13 14">
    <name type="scientific">Perilla frutescens var. hirtella</name>
    <name type="common">Perilla citriodora</name>
    <name type="synonym">Perilla setoyensis</name>
    <dbReference type="NCBI Taxonomy" id="608512"/>
    <lineage>
        <taxon>Eukaryota</taxon>
        <taxon>Viridiplantae</taxon>
        <taxon>Streptophyta</taxon>
        <taxon>Embryophyta</taxon>
        <taxon>Tracheophyta</taxon>
        <taxon>Spermatophyta</taxon>
        <taxon>Magnoliopsida</taxon>
        <taxon>eudicotyledons</taxon>
        <taxon>Gunneridae</taxon>
        <taxon>Pentapetalae</taxon>
        <taxon>asterids</taxon>
        <taxon>lamiids</taxon>
        <taxon>Lamiales</taxon>
        <taxon>Lamiaceae</taxon>
        <taxon>Nepetoideae</taxon>
        <taxon>Elsholtzieae</taxon>
        <taxon>Perilla</taxon>
    </lineage>
</organism>
<keyword evidence="8 11" id="KW-0408">Iron</keyword>
<dbReference type="PANTHER" id="PTHR24282:SF270">
    <property type="entry name" value="CYTOCHROME P450 CYP749A22-LIKE"/>
    <property type="match status" value="1"/>
</dbReference>
<comment type="caution">
    <text evidence="13">The sequence shown here is derived from an EMBL/GenBank/DDBJ whole genome shotgun (WGS) entry which is preliminary data.</text>
</comment>
<keyword evidence="10" id="KW-0472">Membrane</keyword>
<dbReference type="InterPro" id="IPR017972">
    <property type="entry name" value="Cyt_P450_CS"/>
</dbReference>
<dbReference type="PRINTS" id="PR00385">
    <property type="entry name" value="P450"/>
</dbReference>
<dbReference type="GO" id="GO:0005506">
    <property type="term" value="F:iron ion binding"/>
    <property type="evidence" value="ECO:0007669"/>
    <property type="project" value="InterPro"/>
</dbReference>
<dbReference type="AlphaFoldDB" id="A0AAD4IY17"/>
<dbReference type="InterPro" id="IPR050665">
    <property type="entry name" value="Cytochrome_P450_Monooxygen"/>
</dbReference>
<evidence type="ECO:0000256" key="2">
    <source>
        <dbReference type="ARBA" id="ARBA00010617"/>
    </source>
</evidence>
<sequence length="511" mass="58481">MITFFSAIFSLCLILLVFSRLIYKLWWKPIRIQNILRSQGIKGPSYKFMHGNTKEILKMKKEAISSSYELSQHDVFPRIFPHFNAWIKLYGNNFLFWMGDRPQIVVTELDLVKEIVTNKEGPYKKIKPVDYIKRLLGDGLVVAEGEKWSKLRKLANHAFHGDCLKGMVPAMVASVETMLERWGSNVGHEIEISNEFKILTSEVISRTAFGSSYIEGMNIFEMLTKLAVLNSRNAFRIRFFGIKIWKSRDEIEADRVEQSLRDSILSLVRKREEDMVRTGQPHNFGNDFLGSLMKVNHEHDPNIRISLDDIVDECKVFYVAGHDTTSSLLSWTAFLLSNYPDWQEKAREEVLRLFGQEKPTAEGISRLKIMTMILNEALRLYTPVIAITRKVDRETKLGNYRVPKNVEVIIPPLALHRNHEIWGDDARVFKPERFGDGVAKAVDGNSTAFLPFGAGPRACVGLNFAANEAKITLCMILQRYKLRLSPNYIHAPSLLLTVTPQHGIQIILSLI</sequence>
<dbReference type="EMBL" id="SDAM02001008">
    <property type="protein sequence ID" value="KAH6823128.1"/>
    <property type="molecule type" value="Genomic_DNA"/>
</dbReference>
<dbReference type="PANTHER" id="PTHR24282">
    <property type="entry name" value="CYTOCHROME P450 FAMILY MEMBER"/>
    <property type="match status" value="1"/>
</dbReference>
<dbReference type="GO" id="GO:0016705">
    <property type="term" value="F:oxidoreductase activity, acting on paired donors, with incorporation or reduction of molecular oxygen"/>
    <property type="evidence" value="ECO:0007669"/>
    <property type="project" value="InterPro"/>
</dbReference>
<comment type="similarity">
    <text evidence="2 12">Belongs to the cytochrome P450 family.</text>
</comment>
<evidence type="ECO:0000313" key="13">
    <source>
        <dbReference type="EMBL" id="KAH6823128.1"/>
    </source>
</evidence>
<dbReference type="GO" id="GO:0016020">
    <property type="term" value="C:membrane"/>
    <property type="evidence" value="ECO:0007669"/>
    <property type="project" value="UniProtKB-SubCell"/>
</dbReference>
<dbReference type="GO" id="GO:0004497">
    <property type="term" value="F:monooxygenase activity"/>
    <property type="evidence" value="ECO:0007669"/>
    <property type="project" value="UniProtKB-KW"/>
</dbReference>
<dbReference type="Pfam" id="PF00067">
    <property type="entry name" value="p450"/>
    <property type="match status" value="1"/>
</dbReference>
<comment type="cofactor">
    <cofactor evidence="11">
        <name>heme</name>
        <dbReference type="ChEBI" id="CHEBI:30413"/>
    </cofactor>
</comment>
<evidence type="ECO:0000256" key="3">
    <source>
        <dbReference type="ARBA" id="ARBA00022617"/>
    </source>
</evidence>